<evidence type="ECO:0000313" key="2">
    <source>
        <dbReference type="Proteomes" id="UP001054945"/>
    </source>
</evidence>
<protein>
    <recommendedName>
        <fullName evidence="3">Secreted protein</fullName>
    </recommendedName>
</protein>
<name>A0AAV4XES2_CAEEX</name>
<organism evidence="1 2">
    <name type="scientific">Caerostris extrusa</name>
    <name type="common">Bark spider</name>
    <name type="synonym">Caerostris bankana</name>
    <dbReference type="NCBI Taxonomy" id="172846"/>
    <lineage>
        <taxon>Eukaryota</taxon>
        <taxon>Metazoa</taxon>
        <taxon>Ecdysozoa</taxon>
        <taxon>Arthropoda</taxon>
        <taxon>Chelicerata</taxon>
        <taxon>Arachnida</taxon>
        <taxon>Araneae</taxon>
        <taxon>Araneomorphae</taxon>
        <taxon>Entelegynae</taxon>
        <taxon>Araneoidea</taxon>
        <taxon>Araneidae</taxon>
        <taxon>Caerostris</taxon>
    </lineage>
</organism>
<gene>
    <name evidence="1" type="ORF">CEXT_142031</name>
</gene>
<accession>A0AAV4XES2</accession>
<dbReference type="Proteomes" id="UP001054945">
    <property type="component" value="Unassembled WGS sequence"/>
</dbReference>
<comment type="caution">
    <text evidence="1">The sequence shown here is derived from an EMBL/GenBank/DDBJ whole genome shotgun (WGS) entry which is preliminary data.</text>
</comment>
<sequence length="118" mass="14135">MRLWTKFRFFHVTSRLSMAVNAKTLQVLQFYWFLLWHDGFGDSIEFPNFHVLPYAVFNRTIRDHILHNVQFSNTHQFITFLYSTGKHLTYSADGNKPLVWMQVQGHQDVRKVNHNHNT</sequence>
<proteinExistence type="predicted"/>
<evidence type="ECO:0008006" key="3">
    <source>
        <dbReference type="Google" id="ProtNLM"/>
    </source>
</evidence>
<reference evidence="1 2" key="1">
    <citation type="submission" date="2021-06" db="EMBL/GenBank/DDBJ databases">
        <title>Caerostris extrusa draft genome.</title>
        <authorList>
            <person name="Kono N."/>
            <person name="Arakawa K."/>
        </authorList>
    </citation>
    <scope>NUCLEOTIDE SEQUENCE [LARGE SCALE GENOMIC DNA]</scope>
</reference>
<keyword evidence="2" id="KW-1185">Reference proteome</keyword>
<dbReference type="AlphaFoldDB" id="A0AAV4XES2"/>
<evidence type="ECO:0000313" key="1">
    <source>
        <dbReference type="EMBL" id="GIY92461.1"/>
    </source>
</evidence>
<dbReference type="EMBL" id="BPLR01000143">
    <property type="protein sequence ID" value="GIY92461.1"/>
    <property type="molecule type" value="Genomic_DNA"/>
</dbReference>